<name>A0A081KDG3_9GAMM</name>
<dbReference type="STRING" id="305900.GV64_16950"/>
<dbReference type="SUPFAM" id="SSF160104">
    <property type="entry name" value="Acetoacetate decarboxylase-like"/>
    <property type="match status" value="1"/>
</dbReference>
<dbReference type="AlphaFoldDB" id="A0A081KDG3"/>
<dbReference type="eggNOG" id="COG4689">
    <property type="taxonomic scope" value="Bacteria"/>
</dbReference>
<evidence type="ECO:0000313" key="2">
    <source>
        <dbReference type="Proteomes" id="UP000027997"/>
    </source>
</evidence>
<dbReference type="GO" id="GO:0016829">
    <property type="term" value="F:lyase activity"/>
    <property type="evidence" value="ECO:0007669"/>
    <property type="project" value="InterPro"/>
</dbReference>
<organism evidence="1 2">
    <name type="scientific">Endozoicomonas elysicola</name>
    <dbReference type="NCBI Taxonomy" id="305900"/>
    <lineage>
        <taxon>Bacteria</taxon>
        <taxon>Pseudomonadati</taxon>
        <taxon>Pseudomonadota</taxon>
        <taxon>Gammaproteobacteria</taxon>
        <taxon>Oceanospirillales</taxon>
        <taxon>Endozoicomonadaceae</taxon>
        <taxon>Endozoicomonas</taxon>
    </lineage>
</organism>
<dbReference type="Pfam" id="PF06314">
    <property type="entry name" value="ADC"/>
    <property type="match status" value="1"/>
</dbReference>
<dbReference type="RefSeq" id="WP_020583916.1">
    <property type="nucleotide sequence ID" value="NZ_JOJP01000001.1"/>
</dbReference>
<dbReference type="InterPro" id="IPR023375">
    <property type="entry name" value="ADC_dom_sf"/>
</dbReference>
<keyword evidence="2" id="KW-1185">Reference proteome</keyword>
<dbReference type="EMBL" id="JOJP01000001">
    <property type="protein sequence ID" value="KEI72189.1"/>
    <property type="molecule type" value="Genomic_DNA"/>
</dbReference>
<comment type="caution">
    <text evidence="1">The sequence shown here is derived from an EMBL/GenBank/DDBJ whole genome shotgun (WGS) entry which is preliminary data.</text>
</comment>
<reference evidence="1 2" key="1">
    <citation type="submission" date="2014-06" db="EMBL/GenBank/DDBJ databases">
        <title>Whole Genome Sequences of Three Symbiotic Endozoicomonas Bacteria.</title>
        <authorList>
            <person name="Neave M.J."/>
            <person name="Apprill A."/>
            <person name="Voolstra C.R."/>
        </authorList>
    </citation>
    <scope>NUCLEOTIDE SEQUENCE [LARGE SCALE GENOMIC DNA]</scope>
    <source>
        <strain evidence="1 2">DSM 22380</strain>
    </source>
</reference>
<sequence length="264" mass="29722">MSQNPAAPMGKPGDIINWPMLKISYETDPECIAKLLPPGVEPGKNPTVKIIIYNFPVLNEPEYGVVVNVAADVDGVEGEYTLGIGIDQEAAIAGSKERWGQPKFFAETKYYRIFDEVKASVTHQGYTFLEFSGKVKGPVEITEDLQDFEVNEWWVKYSRAVDMMPYKFDFPPHVVQVYSRYGTAYMEEVEGTLKLNESPWDPVAQLLPVKSEPKAFLWTPTFKARNISLNKPLDPKGFWPFADTIGSSMWPGENGAPSKKLFKK</sequence>
<protein>
    <submittedName>
        <fullName evidence="1">Acetoacetate decarboxylase</fullName>
    </submittedName>
</protein>
<dbReference type="Gene3D" id="2.40.400.10">
    <property type="entry name" value="Acetoacetate decarboxylase-like"/>
    <property type="match status" value="1"/>
</dbReference>
<dbReference type="Proteomes" id="UP000027997">
    <property type="component" value="Unassembled WGS sequence"/>
</dbReference>
<evidence type="ECO:0000313" key="1">
    <source>
        <dbReference type="EMBL" id="KEI72189.1"/>
    </source>
</evidence>
<proteinExistence type="predicted"/>
<accession>A0A081KDG3</accession>
<gene>
    <name evidence="1" type="ORF">GV64_16950</name>
</gene>
<dbReference type="InterPro" id="IPR010451">
    <property type="entry name" value="Acetoacetate_decarboxylase"/>
</dbReference>